<keyword evidence="2" id="KW-0808">Transferase</keyword>
<dbReference type="InterPro" id="IPR007637">
    <property type="entry name" value="Restrct_endonuc_II_DpnII-like"/>
</dbReference>
<keyword evidence="2" id="KW-0378">Hydrolase</keyword>
<evidence type="ECO:0000313" key="3">
    <source>
        <dbReference type="Proteomes" id="UP000249913"/>
    </source>
</evidence>
<sequence>MNSKKKFERLYSQRAESFDILPLFISSRNKQIEYWSSDGEAKKYGFDKKETVFDFLVESGLRENLFMNNRYKNVLDYILGLEVGLSSNDKKNYTGTWMMNQIANLLKETISHSERSALQGNNRCE</sequence>
<dbReference type="GO" id="GO:0009307">
    <property type="term" value="P:DNA restriction-modification system"/>
    <property type="evidence" value="ECO:0007669"/>
    <property type="project" value="InterPro"/>
</dbReference>
<dbReference type="AlphaFoldDB" id="A0A2X2K5G4"/>
<organism evidence="2 3">
    <name type="scientific">Staphylococcus aureus</name>
    <dbReference type="NCBI Taxonomy" id="1280"/>
    <lineage>
        <taxon>Bacteria</taxon>
        <taxon>Bacillati</taxon>
        <taxon>Bacillota</taxon>
        <taxon>Bacilli</taxon>
        <taxon>Bacillales</taxon>
        <taxon>Staphylococcaceae</taxon>
        <taxon>Staphylococcus</taxon>
    </lineage>
</organism>
<dbReference type="EMBL" id="UAUX01000010">
    <property type="protein sequence ID" value="SPZ99603.1"/>
    <property type="molecule type" value="Genomic_DNA"/>
</dbReference>
<dbReference type="GO" id="GO:0003677">
    <property type="term" value="F:DNA binding"/>
    <property type="evidence" value="ECO:0007669"/>
    <property type="project" value="InterPro"/>
</dbReference>
<proteinExistence type="predicted"/>
<evidence type="ECO:0000259" key="1">
    <source>
        <dbReference type="Pfam" id="PF04556"/>
    </source>
</evidence>
<dbReference type="GO" id="GO:0032259">
    <property type="term" value="P:methylation"/>
    <property type="evidence" value="ECO:0007669"/>
    <property type="project" value="UniProtKB-KW"/>
</dbReference>
<dbReference type="EC" id="3.1.21.4" evidence="2"/>
<dbReference type="Pfam" id="PF04556">
    <property type="entry name" value="DpnII"/>
    <property type="match status" value="1"/>
</dbReference>
<evidence type="ECO:0000313" key="2">
    <source>
        <dbReference type="EMBL" id="SPZ99603.1"/>
    </source>
</evidence>
<name>A0A2X2K5G4_STAAU</name>
<accession>A0A2X2K5G4</accession>
<dbReference type="GO" id="GO:0008168">
    <property type="term" value="F:methyltransferase activity"/>
    <property type="evidence" value="ECO:0007669"/>
    <property type="project" value="UniProtKB-KW"/>
</dbReference>
<reference evidence="2 3" key="1">
    <citation type="submission" date="2018-06" db="EMBL/GenBank/DDBJ databases">
        <authorList>
            <consortium name="Pathogen Informatics"/>
            <person name="Doyle S."/>
        </authorList>
    </citation>
    <scope>NUCLEOTIDE SEQUENCE [LARGE SCALE GENOMIC DNA]</scope>
    <source>
        <strain evidence="2 3">NCTC7878</strain>
    </source>
</reference>
<feature type="domain" description="Restriction endonuclease type II DpnII-like" evidence="1">
    <location>
        <begin position="2"/>
        <end position="112"/>
    </location>
</feature>
<dbReference type="GO" id="GO:0009036">
    <property type="term" value="F:type II site-specific deoxyribonuclease activity"/>
    <property type="evidence" value="ECO:0007669"/>
    <property type="project" value="UniProtKB-EC"/>
</dbReference>
<gene>
    <name evidence="2" type="primary">mboIR</name>
    <name evidence="2" type="ORF">NCTC7878_02741</name>
</gene>
<keyword evidence="2" id="KW-0489">Methyltransferase</keyword>
<dbReference type="Proteomes" id="UP000249913">
    <property type="component" value="Unassembled WGS sequence"/>
</dbReference>
<protein>
    <submittedName>
        <fullName evidence="2">DNA adenine methylase</fullName>
        <ecNumber evidence="2">3.1.21.4</ecNumber>
    </submittedName>
</protein>